<accession>A0A1I2AA01</accession>
<dbReference type="GO" id="GO:0055085">
    <property type="term" value="P:transmembrane transport"/>
    <property type="evidence" value="ECO:0007669"/>
    <property type="project" value="TreeGrafter"/>
</dbReference>
<feature type="transmembrane region" description="Helical" evidence="6">
    <location>
        <begin position="29"/>
        <end position="48"/>
    </location>
</feature>
<feature type="transmembrane region" description="Helical" evidence="6">
    <location>
        <begin position="171"/>
        <end position="194"/>
    </location>
</feature>
<keyword evidence="4 6" id="KW-1133">Transmembrane helix</keyword>
<feature type="transmembrane region" description="Helical" evidence="6">
    <location>
        <begin position="322"/>
        <end position="349"/>
    </location>
</feature>
<protein>
    <submittedName>
        <fullName evidence="7">Predicted PurR-regulated permease PerM</fullName>
    </submittedName>
</protein>
<keyword evidence="5 6" id="KW-0472">Membrane</keyword>
<proteinExistence type="inferred from homology"/>
<dbReference type="EMBL" id="FOMW01000007">
    <property type="protein sequence ID" value="SFE39823.1"/>
    <property type="molecule type" value="Genomic_DNA"/>
</dbReference>
<keyword evidence="3 6" id="KW-0812">Transmembrane</keyword>
<name>A0A1I2AA01_9RHOB</name>
<evidence type="ECO:0000256" key="5">
    <source>
        <dbReference type="ARBA" id="ARBA00023136"/>
    </source>
</evidence>
<feature type="transmembrane region" description="Helical" evidence="6">
    <location>
        <begin position="285"/>
        <end position="302"/>
    </location>
</feature>
<feature type="transmembrane region" description="Helical" evidence="6">
    <location>
        <begin position="250"/>
        <end position="278"/>
    </location>
</feature>
<reference evidence="7 8" key="1">
    <citation type="submission" date="2016-10" db="EMBL/GenBank/DDBJ databases">
        <authorList>
            <person name="de Groot N.N."/>
        </authorList>
    </citation>
    <scope>NUCLEOTIDE SEQUENCE [LARGE SCALE GENOMIC DNA]</scope>
    <source>
        <strain evidence="7 8">DSM 11443</strain>
    </source>
</reference>
<dbReference type="GO" id="GO:0016020">
    <property type="term" value="C:membrane"/>
    <property type="evidence" value="ECO:0007669"/>
    <property type="project" value="UniProtKB-SubCell"/>
</dbReference>
<dbReference type="Proteomes" id="UP000198977">
    <property type="component" value="Unassembled WGS sequence"/>
</dbReference>
<comment type="subcellular location">
    <subcellularLocation>
        <location evidence="1">Membrane</location>
        <topology evidence="1">Multi-pass membrane protein</topology>
    </subcellularLocation>
</comment>
<dbReference type="Pfam" id="PF01594">
    <property type="entry name" value="AI-2E_transport"/>
    <property type="match status" value="1"/>
</dbReference>
<feature type="transmembrane region" description="Helical" evidence="6">
    <location>
        <begin position="54"/>
        <end position="73"/>
    </location>
</feature>
<comment type="similarity">
    <text evidence="2">Belongs to the autoinducer-2 exporter (AI-2E) (TC 2.A.86) family.</text>
</comment>
<organism evidence="7 8">
    <name type="scientific">Sulfitobacter brevis</name>
    <dbReference type="NCBI Taxonomy" id="74348"/>
    <lineage>
        <taxon>Bacteria</taxon>
        <taxon>Pseudomonadati</taxon>
        <taxon>Pseudomonadota</taxon>
        <taxon>Alphaproteobacteria</taxon>
        <taxon>Rhodobacterales</taxon>
        <taxon>Roseobacteraceae</taxon>
        <taxon>Sulfitobacter</taxon>
    </lineage>
</organism>
<feature type="transmembrane region" description="Helical" evidence="6">
    <location>
        <begin position="223"/>
        <end position="244"/>
    </location>
</feature>
<evidence type="ECO:0000256" key="6">
    <source>
        <dbReference type="SAM" id="Phobius"/>
    </source>
</evidence>
<evidence type="ECO:0000313" key="7">
    <source>
        <dbReference type="EMBL" id="SFE39823.1"/>
    </source>
</evidence>
<evidence type="ECO:0000256" key="1">
    <source>
        <dbReference type="ARBA" id="ARBA00004141"/>
    </source>
</evidence>
<dbReference type="InterPro" id="IPR002549">
    <property type="entry name" value="AI-2E-like"/>
</dbReference>
<keyword evidence="8" id="KW-1185">Reference proteome</keyword>
<evidence type="ECO:0000256" key="4">
    <source>
        <dbReference type="ARBA" id="ARBA00022989"/>
    </source>
</evidence>
<evidence type="ECO:0000256" key="3">
    <source>
        <dbReference type="ARBA" id="ARBA00022692"/>
    </source>
</evidence>
<evidence type="ECO:0000256" key="2">
    <source>
        <dbReference type="ARBA" id="ARBA00009773"/>
    </source>
</evidence>
<dbReference type="STRING" id="74348.SAMN04488523_1071"/>
<dbReference type="AlphaFoldDB" id="A0A1I2AA01"/>
<dbReference type="PANTHER" id="PTHR21716:SF16">
    <property type="entry name" value="BLL1467 PROTEIN"/>
    <property type="match status" value="1"/>
</dbReference>
<evidence type="ECO:0000313" key="8">
    <source>
        <dbReference type="Proteomes" id="UP000198977"/>
    </source>
</evidence>
<dbReference type="PANTHER" id="PTHR21716">
    <property type="entry name" value="TRANSMEMBRANE PROTEIN"/>
    <property type="match status" value="1"/>
</dbReference>
<sequence>MNLLPSTALEDMDTQHKNRSTRLDDVKSIRHSLQFLVLVALFVTAYFAKELLLPVVLGFLLALTLSPVSRGLYRAGVPHVVSAIMLITATGVLVLAIVAASAGTVAVWSDEIPRMGTEIQEKLRGMSNAVENVRAMTDEVEKMAASEKSAPEVVVKQPTLLDTAFDTVTSFGATFAVAMILALFLLSSGPLFYLKIVQAFPTLTGKKRALSTVYDVEKRVSRYLLTITLINAGLGVAVGIYLTILGLPGGYIFGIAAFLLNFLPYIGGVIGAVLVGAYSIAHFDTLGYALLAPIGYQILTGVEGQFITPWLVGRRLAMNTVAVFLTVVLWGWLWGIPGALVAVPFLVVFKVICENFEPLYTIGNFLSGEDPVVTDEAPEQEEPARA</sequence>
<gene>
    <name evidence="7" type="ORF">SAMN04488523_1071</name>
</gene>
<feature type="transmembrane region" description="Helical" evidence="6">
    <location>
        <begin position="80"/>
        <end position="108"/>
    </location>
</feature>